<dbReference type="PANTHER" id="PTHR35464">
    <property type="entry name" value="OS06G0115200 PROTEIN"/>
    <property type="match status" value="1"/>
</dbReference>
<dbReference type="InParanoid" id="A0A0P0VN71"/>
<feature type="region of interest" description="Disordered" evidence="1">
    <location>
        <begin position="1"/>
        <end position="24"/>
    </location>
</feature>
<keyword evidence="3" id="KW-1185">Reference proteome</keyword>
<dbReference type="AlphaFoldDB" id="A0A0P0VN71"/>
<dbReference type="Proteomes" id="UP000059680">
    <property type="component" value="Chromosome 2"/>
</dbReference>
<reference evidence="3" key="1">
    <citation type="journal article" date="2005" name="Nature">
        <title>The map-based sequence of the rice genome.</title>
        <authorList>
            <consortium name="International rice genome sequencing project (IRGSP)"/>
            <person name="Matsumoto T."/>
            <person name="Wu J."/>
            <person name="Kanamori H."/>
            <person name="Katayose Y."/>
            <person name="Fujisawa M."/>
            <person name="Namiki N."/>
            <person name="Mizuno H."/>
            <person name="Yamamoto K."/>
            <person name="Antonio B.A."/>
            <person name="Baba T."/>
            <person name="Sakata K."/>
            <person name="Nagamura Y."/>
            <person name="Aoki H."/>
            <person name="Arikawa K."/>
            <person name="Arita K."/>
            <person name="Bito T."/>
            <person name="Chiden Y."/>
            <person name="Fujitsuka N."/>
            <person name="Fukunaka R."/>
            <person name="Hamada M."/>
            <person name="Harada C."/>
            <person name="Hayashi A."/>
            <person name="Hijishita S."/>
            <person name="Honda M."/>
            <person name="Hosokawa S."/>
            <person name="Ichikawa Y."/>
            <person name="Idonuma A."/>
            <person name="Iijima M."/>
            <person name="Ikeda M."/>
            <person name="Ikeno M."/>
            <person name="Ito K."/>
            <person name="Ito S."/>
            <person name="Ito T."/>
            <person name="Ito Y."/>
            <person name="Ito Y."/>
            <person name="Iwabuchi A."/>
            <person name="Kamiya K."/>
            <person name="Karasawa W."/>
            <person name="Kurita K."/>
            <person name="Katagiri S."/>
            <person name="Kikuta A."/>
            <person name="Kobayashi H."/>
            <person name="Kobayashi N."/>
            <person name="Machita K."/>
            <person name="Maehara T."/>
            <person name="Masukawa M."/>
            <person name="Mizubayashi T."/>
            <person name="Mukai Y."/>
            <person name="Nagasaki H."/>
            <person name="Nagata Y."/>
            <person name="Naito S."/>
            <person name="Nakashima M."/>
            <person name="Nakama Y."/>
            <person name="Nakamichi Y."/>
            <person name="Nakamura M."/>
            <person name="Meguro A."/>
            <person name="Negishi M."/>
            <person name="Ohta I."/>
            <person name="Ohta T."/>
            <person name="Okamoto M."/>
            <person name="Ono N."/>
            <person name="Saji S."/>
            <person name="Sakaguchi M."/>
            <person name="Sakai K."/>
            <person name="Shibata M."/>
            <person name="Shimokawa T."/>
            <person name="Song J."/>
            <person name="Takazaki Y."/>
            <person name="Terasawa K."/>
            <person name="Tsugane M."/>
            <person name="Tsuji K."/>
            <person name="Ueda S."/>
            <person name="Waki K."/>
            <person name="Yamagata H."/>
            <person name="Yamamoto M."/>
            <person name="Yamamoto S."/>
            <person name="Yamane H."/>
            <person name="Yoshiki S."/>
            <person name="Yoshihara R."/>
            <person name="Yukawa K."/>
            <person name="Zhong H."/>
            <person name="Yano M."/>
            <person name="Yuan Q."/>
            <person name="Ouyang S."/>
            <person name="Liu J."/>
            <person name="Jones K.M."/>
            <person name="Gansberger K."/>
            <person name="Moffat K."/>
            <person name="Hill J."/>
            <person name="Bera J."/>
            <person name="Fadrosh D."/>
            <person name="Jin S."/>
            <person name="Johri S."/>
            <person name="Kim M."/>
            <person name="Overton L."/>
            <person name="Reardon M."/>
            <person name="Tsitrin T."/>
            <person name="Vuong H."/>
            <person name="Weaver B."/>
            <person name="Ciecko A."/>
            <person name="Tallon L."/>
            <person name="Jackson J."/>
            <person name="Pai G."/>
            <person name="Aken S.V."/>
            <person name="Utterback T."/>
            <person name="Reidmuller S."/>
            <person name="Feldblyum T."/>
            <person name="Hsiao J."/>
            <person name="Zismann V."/>
            <person name="Iobst S."/>
            <person name="de Vazeille A.R."/>
            <person name="Buell C.R."/>
            <person name="Ying K."/>
            <person name="Li Y."/>
            <person name="Lu T."/>
            <person name="Huang Y."/>
            <person name="Zhao Q."/>
            <person name="Feng Q."/>
            <person name="Zhang L."/>
            <person name="Zhu J."/>
            <person name="Weng Q."/>
            <person name="Mu J."/>
            <person name="Lu Y."/>
            <person name="Fan D."/>
            <person name="Liu Y."/>
            <person name="Guan J."/>
            <person name="Zhang Y."/>
            <person name="Yu S."/>
            <person name="Liu X."/>
            <person name="Zhang Y."/>
            <person name="Hong G."/>
            <person name="Han B."/>
            <person name="Choisne N."/>
            <person name="Demange N."/>
            <person name="Orjeda G."/>
            <person name="Samain S."/>
            <person name="Cattolico L."/>
            <person name="Pelletier E."/>
            <person name="Couloux A."/>
            <person name="Segurens B."/>
            <person name="Wincker P."/>
            <person name="D'Hont A."/>
            <person name="Scarpelli C."/>
            <person name="Weissenbach J."/>
            <person name="Salanoubat M."/>
            <person name="Quetier F."/>
            <person name="Yu Y."/>
            <person name="Kim H.R."/>
            <person name="Rambo T."/>
            <person name="Currie J."/>
            <person name="Collura K."/>
            <person name="Luo M."/>
            <person name="Yang T."/>
            <person name="Ammiraju J.S.S."/>
            <person name="Engler F."/>
            <person name="Soderlund C."/>
            <person name="Wing R.A."/>
            <person name="Palmer L.E."/>
            <person name="de la Bastide M."/>
            <person name="Spiegel L."/>
            <person name="Nascimento L."/>
            <person name="Zutavern T."/>
            <person name="O'Shaughnessy A."/>
            <person name="Dike S."/>
            <person name="Dedhia N."/>
            <person name="Preston R."/>
            <person name="Balija V."/>
            <person name="McCombie W.R."/>
            <person name="Chow T."/>
            <person name="Chen H."/>
            <person name="Chung M."/>
            <person name="Chen C."/>
            <person name="Shaw J."/>
            <person name="Wu H."/>
            <person name="Hsiao K."/>
            <person name="Chao Y."/>
            <person name="Chu M."/>
            <person name="Cheng C."/>
            <person name="Hour A."/>
            <person name="Lee P."/>
            <person name="Lin S."/>
            <person name="Lin Y."/>
            <person name="Liou J."/>
            <person name="Liu S."/>
            <person name="Hsing Y."/>
            <person name="Raghuvanshi S."/>
            <person name="Mohanty A."/>
            <person name="Bharti A.K."/>
            <person name="Gaur A."/>
            <person name="Gupta V."/>
            <person name="Kumar D."/>
            <person name="Ravi V."/>
            <person name="Vij S."/>
            <person name="Kapur A."/>
            <person name="Khurana P."/>
            <person name="Khurana P."/>
            <person name="Khurana J.P."/>
            <person name="Tyagi A.K."/>
            <person name="Gaikwad K."/>
            <person name="Singh A."/>
            <person name="Dalal V."/>
            <person name="Srivastava S."/>
            <person name="Dixit A."/>
            <person name="Pal A.K."/>
            <person name="Ghazi I.A."/>
            <person name="Yadav M."/>
            <person name="Pandit A."/>
            <person name="Bhargava A."/>
            <person name="Sureshbabu K."/>
            <person name="Batra K."/>
            <person name="Sharma T.R."/>
            <person name="Mohapatra T."/>
            <person name="Singh N.K."/>
            <person name="Messing J."/>
            <person name="Nelson A.B."/>
            <person name="Fuks G."/>
            <person name="Kavchok S."/>
            <person name="Keizer G."/>
            <person name="Linton E."/>
            <person name="Llaca V."/>
            <person name="Song R."/>
            <person name="Tanyolac B."/>
            <person name="Young S."/>
            <person name="Ho-Il K."/>
            <person name="Hahn J.H."/>
            <person name="Sangsakoo G."/>
            <person name="Vanavichit A."/>
            <person name="de Mattos Luiz.A.T."/>
            <person name="Zimmer P.D."/>
            <person name="Malone G."/>
            <person name="Dellagostin O."/>
            <person name="de Oliveira A.C."/>
            <person name="Bevan M."/>
            <person name="Bancroft I."/>
            <person name="Minx P."/>
            <person name="Cordum H."/>
            <person name="Wilson R."/>
            <person name="Cheng Z."/>
            <person name="Jin W."/>
            <person name="Jiang J."/>
            <person name="Leong S.A."/>
            <person name="Iwama H."/>
            <person name="Gojobori T."/>
            <person name="Itoh T."/>
            <person name="Niimura Y."/>
            <person name="Fujii Y."/>
            <person name="Habara T."/>
            <person name="Sakai H."/>
            <person name="Sato Y."/>
            <person name="Wilson G."/>
            <person name="Kumar K."/>
            <person name="McCouch S."/>
            <person name="Juretic N."/>
            <person name="Hoen D."/>
            <person name="Wright S."/>
            <person name="Bruskiewich R."/>
            <person name="Bureau T."/>
            <person name="Miyao A."/>
            <person name="Hirochika H."/>
            <person name="Nishikawa T."/>
            <person name="Kadowaki K."/>
            <person name="Sugiura M."/>
            <person name="Burr B."/>
            <person name="Sasaki T."/>
        </authorList>
    </citation>
    <scope>NUCLEOTIDE SEQUENCE [LARGE SCALE GENOMIC DNA]</scope>
    <source>
        <strain evidence="3">cv. Nipponbare</strain>
    </source>
</reference>
<reference evidence="2 3" key="2">
    <citation type="journal article" date="2013" name="Plant Cell Physiol.">
        <title>Rice Annotation Project Database (RAP-DB): an integrative and interactive database for rice genomics.</title>
        <authorList>
            <person name="Sakai H."/>
            <person name="Lee S.S."/>
            <person name="Tanaka T."/>
            <person name="Numa H."/>
            <person name="Kim J."/>
            <person name="Kawahara Y."/>
            <person name="Wakimoto H."/>
            <person name="Yang C.C."/>
            <person name="Iwamoto M."/>
            <person name="Abe T."/>
            <person name="Yamada Y."/>
            <person name="Muto A."/>
            <person name="Inokuchi H."/>
            <person name="Ikemura T."/>
            <person name="Matsumoto T."/>
            <person name="Sasaki T."/>
            <person name="Itoh T."/>
        </authorList>
    </citation>
    <scope>NUCLEOTIDE SEQUENCE [LARGE SCALE GENOMIC DNA]</scope>
    <source>
        <strain evidence="3">cv. Nipponbare</strain>
    </source>
</reference>
<dbReference type="Gramene" id="Os02t0690000-01">
    <property type="protein sequence ID" value="Os02t0690000-01"/>
    <property type="gene ID" value="Os02g0690000"/>
</dbReference>
<dbReference type="PANTHER" id="PTHR35464:SF1">
    <property type="entry name" value="OS06G0115200 PROTEIN"/>
    <property type="match status" value="1"/>
</dbReference>
<evidence type="ECO:0000313" key="3">
    <source>
        <dbReference type="Proteomes" id="UP000059680"/>
    </source>
</evidence>
<feature type="non-terminal residue" evidence="2">
    <location>
        <position position="1"/>
    </location>
</feature>
<organism evidence="2 3">
    <name type="scientific">Oryza sativa subsp. japonica</name>
    <name type="common">Rice</name>
    <dbReference type="NCBI Taxonomy" id="39947"/>
    <lineage>
        <taxon>Eukaryota</taxon>
        <taxon>Viridiplantae</taxon>
        <taxon>Streptophyta</taxon>
        <taxon>Embryophyta</taxon>
        <taxon>Tracheophyta</taxon>
        <taxon>Spermatophyta</taxon>
        <taxon>Magnoliopsida</taxon>
        <taxon>Liliopsida</taxon>
        <taxon>Poales</taxon>
        <taxon>Poaceae</taxon>
        <taxon>BOP clade</taxon>
        <taxon>Oryzoideae</taxon>
        <taxon>Oryzeae</taxon>
        <taxon>Oryzinae</taxon>
        <taxon>Oryza</taxon>
        <taxon>Oryza sativa</taxon>
    </lineage>
</organism>
<evidence type="ECO:0000256" key="1">
    <source>
        <dbReference type="SAM" id="MobiDB-lite"/>
    </source>
</evidence>
<dbReference type="EMBL" id="AP014958">
    <property type="protein sequence ID" value="BAS80374.1"/>
    <property type="molecule type" value="Genomic_DNA"/>
</dbReference>
<name>A0A0P0VN71_ORYSJ</name>
<reference evidence="2 3" key="3">
    <citation type="journal article" date="2013" name="Rice">
        <title>Improvement of the Oryza sativa Nipponbare reference genome using next generation sequence and optical map data.</title>
        <authorList>
            <person name="Kawahara Y."/>
            <person name="de la Bastide M."/>
            <person name="Hamilton J.P."/>
            <person name="Kanamori H."/>
            <person name="McCombie W.R."/>
            <person name="Ouyang S."/>
            <person name="Schwartz D.C."/>
            <person name="Tanaka T."/>
            <person name="Wu J."/>
            <person name="Zhou S."/>
            <person name="Childs K.L."/>
            <person name="Davidson R.M."/>
            <person name="Lin H."/>
            <person name="Quesada-Ocampo L."/>
            <person name="Vaillancourt B."/>
            <person name="Sakai H."/>
            <person name="Lee S.S."/>
            <person name="Kim J."/>
            <person name="Numa H."/>
            <person name="Itoh T."/>
            <person name="Buell C.R."/>
            <person name="Matsumoto T."/>
        </authorList>
    </citation>
    <scope>NUCLEOTIDE SEQUENCE [LARGE SCALE GENOMIC DNA]</scope>
    <source>
        <strain evidence="3">cv. Nipponbare</strain>
    </source>
</reference>
<proteinExistence type="predicted"/>
<accession>A0A0P0VN71</accession>
<gene>
    <name evidence="2" type="ordered locus">Os02g0690000</name>
    <name evidence="2" type="ORF">OSNPB_020690000</name>
</gene>
<sequence length="120" mass="12742">LAIPVTGGHRRGSSRPRGSGDGVYSAAATTLPYEDADGLIKYFAVDDSRGRVFVFSVAVDALLELEPRVCNEPPITALLVYLSPRHTSSSSSPAMPTAPSLPTASSSRLIICFRCTFVVK</sequence>
<protein>
    <submittedName>
        <fullName evidence="2">Os02g0690000 protein</fullName>
    </submittedName>
</protein>
<dbReference type="InterPro" id="IPR045288">
    <property type="entry name" value="At1g75140-like"/>
</dbReference>
<dbReference type="PaxDb" id="39947-A0A0P0VN71"/>
<evidence type="ECO:0000313" key="2">
    <source>
        <dbReference type="EMBL" id="BAS80374.1"/>
    </source>
</evidence>